<proteinExistence type="predicted"/>
<gene>
    <name evidence="1" type="ORF">FBU59_006661</name>
</gene>
<comment type="caution">
    <text evidence="1">The sequence shown here is derived from an EMBL/GenBank/DDBJ whole genome shotgun (WGS) entry which is preliminary data.</text>
</comment>
<evidence type="ECO:0000313" key="2">
    <source>
        <dbReference type="Proteomes" id="UP001150603"/>
    </source>
</evidence>
<dbReference type="Proteomes" id="UP001150603">
    <property type="component" value="Unassembled WGS sequence"/>
</dbReference>
<feature type="non-terminal residue" evidence="1">
    <location>
        <position position="350"/>
    </location>
</feature>
<sequence length="350" mass="37464">MQGDVPPLLVVNERAHFVATLQNPFPFALELNDVALVVRAKPGDRVQMGIPVRCVVPAHGSGQVLLEFTPEAAGEVHAVGIQASLFQHLSVQCLLADEREADAKRRAKEKPLRQRLLAERNKLLGITGTPGDAELAAEAVQLSAMNAGHTLLAHVAPALPSLQLLGSSVAREESLSLLEGESCEVRFTLVNGGSVPIDSVDVRFEPLTLNGKRVVDDAHAETQQGDVVNAALSYRFKNNTSDDDKDGSSSICVGSRQVCTLLVKAVGLNGCVGGDVVVRYAGSKNADWYRELRWPLRITVARLLAPAQVISNSLAAKYLDMPPYIARTLSSTSNKLPAVPTAKFVEDIVG</sequence>
<evidence type="ECO:0000313" key="1">
    <source>
        <dbReference type="EMBL" id="KAJ1931577.1"/>
    </source>
</evidence>
<dbReference type="EMBL" id="JANBPW010005934">
    <property type="protein sequence ID" value="KAJ1931577.1"/>
    <property type="molecule type" value="Genomic_DNA"/>
</dbReference>
<organism evidence="1 2">
    <name type="scientific">Linderina macrospora</name>
    <dbReference type="NCBI Taxonomy" id="4868"/>
    <lineage>
        <taxon>Eukaryota</taxon>
        <taxon>Fungi</taxon>
        <taxon>Fungi incertae sedis</taxon>
        <taxon>Zoopagomycota</taxon>
        <taxon>Kickxellomycotina</taxon>
        <taxon>Kickxellomycetes</taxon>
        <taxon>Kickxellales</taxon>
        <taxon>Kickxellaceae</taxon>
        <taxon>Linderina</taxon>
    </lineage>
</organism>
<reference evidence="1" key="1">
    <citation type="submission" date="2022-07" db="EMBL/GenBank/DDBJ databases">
        <title>Phylogenomic reconstructions and comparative analyses of Kickxellomycotina fungi.</title>
        <authorList>
            <person name="Reynolds N.K."/>
            <person name="Stajich J.E."/>
            <person name="Barry K."/>
            <person name="Grigoriev I.V."/>
            <person name="Crous P."/>
            <person name="Smith M.E."/>
        </authorList>
    </citation>
    <scope>NUCLEOTIDE SEQUENCE</scope>
    <source>
        <strain evidence="1">NRRL 5244</strain>
    </source>
</reference>
<accession>A0ACC1IZ63</accession>
<name>A0ACC1IZ63_9FUNG</name>
<keyword evidence="2" id="KW-1185">Reference proteome</keyword>
<protein>
    <submittedName>
        <fullName evidence="1">Uncharacterized protein</fullName>
    </submittedName>
</protein>